<sequence length="200" mass="21594">MVFYRAAAASEGPEQLAVIEKIIEDLKAVPEGADSVIEKLSDVKTKLADLASKAGKNQAFSVQVGEQEARELKFKENQISELVFKLREKSGPKPSTATLQQMRRCAVDLSAEIVNLDLHQQRLGGDSGRGEEVQYATDFDISTSGTSSKPMGISTIVHAAGVLADGLVIPNQGKLAADFSKVWSSKAHSAWHFHQCMPAL</sequence>
<name>A0A7S1FBK9_NOCSC</name>
<organism evidence="1">
    <name type="scientific">Noctiluca scintillans</name>
    <name type="common">Sea sparkle</name>
    <name type="synonym">Red tide dinoflagellate</name>
    <dbReference type="NCBI Taxonomy" id="2966"/>
    <lineage>
        <taxon>Eukaryota</taxon>
        <taxon>Sar</taxon>
        <taxon>Alveolata</taxon>
        <taxon>Dinophyceae</taxon>
        <taxon>Noctilucales</taxon>
        <taxon>Noctilucaceae</taxon>
        <taxon>Noctiluca</taxon>
    </lineage>
</organism>
<dbReference type="Gene3D" id="3.40.50.720">
    <property type="entry name" value="NAD(P)-binding Rossmann-like Domain"/>
    <property type="match status" value="1"/>
</dbReference>
<evidence type="ECO:0000313" key="1">
    <source>
        <dbReference type="EMBL" id="CAD8855490.1"/>
    </source>
</evidence>
<dbReference type="AlphaFoldDB" id="A0A7S1FBK9"/>
<protein>
    <submittedName>
        <fullName evidence="1">Uncharacterized protein</fullName>
    </submittedName>
</protein>
<reference evidence="1" key="1">
    <citation type="submission" date="2021-01" db="EMBL/GenBank/DDBJ databases">
        <authorList>
            <person name="Corre E."/>
            <person name="Pelletier E."/>
            <person name="Niang G."/>
            <person name="Scheremetjew M."/>
            <person name="Finn R."/>
            <person name="Kale V."/>
            <person name="Holt S."/>
            <person name="Cochrane G."/>
            <person name="Meng A."/>
            <person name="Brown T."/>
            <person name="Cohen L."/>
        </authorList>
    </citation>
    <scope>NUCLEOTIDE SEQUENCE</scope>
</reference>
<gene>
    <name evidence="1" type="ORF">NSCI0253_LOCUS29842</name>
</gene>
<dbReference type="EMBL" id="HBFQ01042192">
    <property type="protein sequence ID" value="CAD8855490.1"/>
    <property type="molecule type" value="Transcribed_RNA"/>
</dbReference>
<proteinExistence type="predicted"/>
<accession>A0A7S1FBK9</accession>